<evidence type="ECO:0000259" key="8">
    <source>
        <dbReference type="PROSITE" id="PS50045"/>
    </source>
</evidence>
<dbReference type="GO" id="GO:0006355">
    <property type="term" value="P:regulation of DNA-templated transcription"/>
    <property type="evidence" value="ECO:0007669"/>
    <property type="project" value="InterPro"/>
</dbReference>
<evidence type="ECO:0000256" key="2">
    <source>
        <dbReference type="ARBA" id="ARBA00022741"/>
    </source>
</evidence>
<dbReference type="EMBL" id="AFCS01000807">
    <property type="protein sequence ID" value="EHC76888.1"/>
    <property type="molecule type" value="Genomic_DNA"/>
</dbReference>
<evidence type="ECO:0000256" key="5">
    <source>
        <dbReference type="ARBA" id="ARBA00023015"/>
    </source>
</evidence>
<dbReference type="PANTHER" id="PTHR32071">
    <property type="entry name" value="TRANSCRIPTIONAL REGULATORY PROTEIN"/>
    <property type="match status" value="1"/>
</dbReference>
<evidence type="ECO:0000256" key="4">
    <source>
        <dbReference type="ARBA" id="ARBA00023012"/>
    </source>
</evidence>
<keyword evidence="4" id="KW-0902">Two-component regulatory system</keyword>
<feature type="domain" description="Sigma-54 factor interaction" evidence="8">
    <location>
        <begin position="147"/>
        <end position="346"/>
    </location>
</feature>
<organism evidence="10 11">
    <name type="scientific">Salmonella enterica subsp. enterica serovar Montevideo str. S5-403</name>
    <dbReference type="NCBI Taxonomy" id="913242"/>
    <lineage>
        <taxon>Bacteria</taxon>
        <taxon>Pseudomonadati</taxon>
        <taxon>Pseudomonadota</taxon>
        <taxon>Gammaproteobacteria</taxon>
        <taxon>Enterobacterales</taxon>
        <taxon>Enterobacteriaceae</taxon>
        <taxon>Salmonella</taxon>
    </lineage>
</organism>
<evidence type="ECO:0000256" key="6">
    <source>
        <dbReference type="ARBA" id="ARBA00023163"/>
    </source>
</evidence>
<dbReference type="PROSITE" id="PS50045">
    <property type="entry name" value="SIGMA54_INTERACT_4"/>
    <property type="match status" value="1"/>
</dbReference>
<evidence type="ECO:0000256" key="3">
    <source>
        <dbReference type="ARBA" id="ARBA00022840"/>
    </source>
</evidence>
<dbReference type="Gene3D" id="3.40.50.300">
    <property type="entry name" value="P-loop containing nucleotide triphosphate hydrolases"/>
    <property type="match status" value="1"/>
</dbReference>
<feature type="domain" description="Response regulatory" evidence="9">
    <location>
        <begin position="8"/>
        <end position="122"/>
    </location>
</feature>
<dbReference type="SMART" id="SM00448">
    <property type="entry name" value="REC"/>
    <property type="match status" value="1"/>
</dbReference>
<dbReference type="NCBIfam" id="NF047793">
    <property type="entry name" value="ResRegPgtA"/>
    <property type="match status" value="1"/>
</dbReference>
<dbReference type="InterPro" id="IPR025944">
    <property type="entry name" value="Sigma_54_int_dom_CS"/>
</dbReference>
<keyword evidence="5" id="KW-0805">Transcription regulation</keyword>
<feature type="modified residue" description="4-aspartylphosphate" evidence="7">
    <location>
        <position position="57"/>
    </location>
</feature>
<dbReference type="GO" id="GO:0043565">
    <property type="term" value="F:sequence-specific DNA binding"/>
    <property type="evidence" value="ECO:0007669"/>
    <property type="project" value="InterPro"/>
</dbReference>
<evidence type="ECO:0000256" key="1">
    <source>
        <dbReference type="ARBA" id="ARBA00022553"/>
    </source>
</evidence>
<dbReference type="FunFam" id="3.40.50.2300:FF:000018">
    <property type="entry name" value="DNA-binding transcriptional regulator NtrC"/>
    <property type="match status" value="1"/>
</dbReference>
<evidence type="ECO:0000313" key="11">
    <source>
        <dbReference type="Proteomes" id="UP000003221"/>
    </source>
</evidence>
<dbReference type="PATRIC" id="fig|913242.3.peg.3021"/>
<dbReference type="Pfam" id="PF14532">
    <property type="entry name" value="Sigma54_activ_2"/>
    <property type="match status" value="1"/>
</dbReference>
<reference evidence="10 11" key="1">
    <citation type="journal article" date="2011" name="BMC Genomics">
        <title>Genome sequencing reveals diversification of virulence factor content and possible host adaptation in distinct subpopulations of Salmonella enterica.</title>
        <authorList>
            <person name="den Bakker H.C."/>
            <person name="Moreno Switt A.I."/>
            <person name="Govoni G."/>
            <person name="Cummings C.A."/>
            <person name="Ranieri M.L."/>
            <person name="Degoricija L."/>
            <person name="Hoelzer K."/>
            <person name="Rodriguez-Rivera L.D."/>
            <person name="Brown S."/>
            <person name="Bolchacova E."/>
            <person name="Furtado M.R."/>
            <person name="Wiedmann M."/>
        </authorList>
    </citation>
    <scope>NUCLEOTIDE SEQUENCE [LARGE SCALE GENOMIC DNA]</scope>
    <source>
        <strain evidence="10 11">S5-403</strain>
    </source>
</reference>
<dbReference type="GO" id="GO:0005524">
    <property type="term" value="F:ATP binding"/>
    <property type="evidence" value="ECO:0007669"/>
    <property type="project" value="UniProtKB-KW"/>
</dbReference>
<keyword evidence="2" id="KW-0547">Nucleotide-binding</keyword>
<dbReference type="InterPro" id="IPR058031">
    <property type="entry name" value="AAA_lid_NorR"/>
</dbReference>
<keyword evidence="3" id="KW-0067">ATP-binding</keyword>
<accession>G5Q5P9</accession>
<dbReference type="InterPro" id="IPR027417">
    <property type="entry name" value="P-loop_NTPase"/>
</dbReference>
<dbReference type="PANTHER" id="PTHR32071:SF29">
    <property type="entry name" value="PHOSPHOGLYCERATE TRANSPORT SYSTEM TRANSCRIPTIONAL REGULATORY PROTEIN PGTA"/>
    <property type="match status" value="1"/>
</dbReference>
<dbReference type="GO" id="GO:0000160">
    <property type="term" value="P:phosphorelay signal transduction system"/>
    <property type="evidence" value="ECO:0007669"/>
    <property type="project" value="UniProtKB-KW"/>
</dbReference>
<dbReference type="Pfam" id="PF02954">
    <property type="entry name" value="HTH_8"/>
    <property type="match status" value="1"/>
</dbReference>
<keyword evidence="6" id="KW-0804">Transcription</keyword>
<dbReference type="PROSITE" id="PS50110">
    <property type="entry name" value="RESPONSE_REGULATORY"/>
    <property type="match status" value="1"/>
</dbReference>
<dbReference type="Gene3D" id="1.10.8.60">
    <property type="match status" value="1"/>
</dbReference>
<dbReference type="InterPro" id="IPR002078">
    <property type="entry name" value="Sigma_54_int"/>
</dbReference>
<evidence type="ECO:0000256" key="7">
    <source>
        <dbReference type="PROSITE-ProRule" id="PRU00169"/>
    </source>
</evidence>
<dbReference type="Gene3D" id="3.40.50.2300">
    <property type="match status" value="1"/>
</dbReference>
<evidence type="ECO:0000313" key="10">
    <source>
        <dbReference type="EMBL" id="EHC76888.1"/>
    </source>
</evidence>
<dbReference type="Gene3D" id="1.10.10.60">
    <property type="entry name" value="Homeodomain-like"/>
    <property type="match status" value="1"/>
</dbReference>
<dbReference type="InterPro" id="IPR011006">
    <property type="entry name" value="CheY-like_superfamily"/>
</dbReference>
<dbReference type="PROSITE" id="PS00688">
    <property type="entry name" value="SIGMA54_INTERACT_3"/>
    <property type="match status" value="1"/>
</dbReference>
<proteinExistence type="predicted"/>
<dbReference type="SUPFAM" id="SSF52540">
    <property type="entry name" value="P-loop containing nucleoside triphosphate hydrolases"/>
    <property type="match status" value="1"/>
</dbReference>
<protein>
    <submittedName>
        <fullName evidence="10">Phosphoglycerate transport system transcriptional regulatory protein PgtA</fullName>
    </submittedName>
</protein>
<dbReference type="InterPro" id="IPR009057">
    <property type="entry name" value="Homeodomain-like_sf"/>
</dbReference>
<dbReference type="Pfam" id="PF00072">
    <property type="entry name" value="Response_reg"/>
    <property type="match status" value="1"/>
</dbReference>
<evidence type="ECO:0000259" key="9">
    <source>
        <dbReference type="PROSITE" id="PS50110"/>
    </source>
</evidence>
<dbReference type="Pfam" id="PF25601">
    <property type="entry name" value="AAA_lid_14"/>
    <property type="match status" value="1"/>
</dbReference>
<dbReference type="AlphaFoldDB" id="G5Q5P9"/>
<name>G5Q5P9_SALMO</name>
<comment type="caution">
    <text evidence="10">The sequence shown here is derived from an EMBL/GenBank/DDBJ whole genome shotgun (WGS) entry which is preliminary data.</text>
</comment>
<dbReference type="Proteomes" id="UP000003221">
    <property type="component" value="Unassembled WGS sequence"/>
</dbReference>
<gene>
    <name evidence="10" type="ORF">LTSEMON_3499</name>
</gene>
<keyword evidence="1 7" id="KW-0597">Phosphoprotein</keyword>
<dbReference type="InterPro" id="IPR001789">
    <property type="entry name" value="Sig_transdc_resp-reg_receiver"/>
</dbReference>
<dbReference type="SUPFAM" id="SSF46689">
    <property type="entry name" value="Homeodomain-like"/>
    <property type="match status" value="1"/>
</dbReference>
<dbReference type="SUPFAM" id="SSF52172">
    <property type="entry name" value="CheY-like"/>
    <property type="match status" value="1"/>
</dbReference>
<sequence length="420" mass="48182">MMLNDECSILLIDDDVDVLDAYTQMLEQAGYRVRGFTHPFEAKEWVKADWEGIVLSDVCMPGCSGIDLMTLFHQDDDQLPILLITGHGDVPMAVDAVKKGAWDFLQKPVDPGKLLILIEDALRQRRLLIEDALRQRQYCQQTLQVELIGRSEWMNQFRQRLQQLAETDIAVWFYGEHGTGRMTGARYLHQLGRNAKGPFVRYELTPENAGQLETFIDQAQGGTLVLSHPEYLTREQQHHLARLQSLEHRPFRLVGVGSASLVEQAAANQIAAELYYCFAMTQIACQSLSQRPDDIEPLFRHYLRKACLRLNHPVPEIAGELLKGIMRRAWPSNVRELANAAELFAVGVLPLAETVNPQLLLQEPTPLDRRVEEYERQIITEALNIHQGRINEVAEYLQIPRKKLYLRMKKYGLSKEHYKF</sequence>
<dbReference type="InterPro" id="IPR002197">
    <property type="entry name" value="HTH_Fis"/>
</dbReference>